<dbReference type="Proteomes" id="UP000233551">
    <property type="component" value="Unassembled WGS sequence"/>
</dbReference>
<sequence length="129" mass="15087">MEESDAEFGFRSQRGSTALTSEQRRGEEERETERDREDSDWCDLIGLLCYESRRLEHCQWSPSTWLVKFRFPLAFRCRHEKYLSGTEGLPAVDRLTLRRRSHRGSSDDIPTPVPFVQDKCVLSLSNCDK</sequence>
<proteinExistence type="predicted"/>
<evidence type="ECO:0000256" key="1">
    <source>
        <dbReference type="SAM" id="MobiDB-lite"/>
    </source>
</evidence>
<reference evidence="2 3" key="1">
    <citation type="submission" date="2017-11" db="EMBL/GenBank/DDBJ databases">
        <title>De-novo sequencing of pomegranate (Punica granatum L.) genome.</title>
        <authorList>
            <person name="Akparov Z."/>
            <person name="Amiraslanov A."/>
            <person name="Hajiyeva S."/>
            <person name="Abbasov M."/>
            <person name="Kaur K."/>
            <person name="Hamwieh A."/>
            <person name="Solovyev V."/>
            <person name="Salamov A."/>
            <person name="Braich B."/>
            <person name="Kosarev P."/>
            <person name="Mahmoud A."/>
            <person name="Hajiyev E."/>
            <person name="Babayeva S."/>
            <person name="Izzatullayeva V."/>
            <person name="Mammadov A."/>
            <person name="Mammadov A."/>
            <person name="Sharifova S."/>
            <person name="Ojaghi J."/>
            <person name="Eynullazada K."/>
            <person name="Bayramov B."/>
            <person name="Abdulazimova A."/>
            <person name="Shahmuradov I."/>
        </authorList>
    </citation>
    <scope>NUCLEOTIDE SEQUENCE [LARGE SCALE GENOMIC DNA]</scope>
    <source>
        <strain evidence="3">cv. AG2017</strain>
        <tissue evidence="2">Leaf</tissue>
    </source>
</reference>
<keyword evidence="3" id="KW-1185">Reference proteome</keyword>
<evidence type="ECO:0000313" key="3">
    <source>
        <dbReference type="Proteomes" id="UP000233551"/>
    </source>
</evidence>
<gene>
    <name evidence="2" type="ORF">CRG98_035855</name>
</gene>
<feature type="compositionally biased region" description="Basic and acidic residues" evidence="1">
    <location>
        <begin position="22"/>
        <end position="38"/>
    </location>
</feature>
<feature type="region of interest" description="Disordered" evidence="1">
    <location>
        <begin position="1"/>
        <end position="38"/>
    </location>
</feature>
<comment type="caution">
    <text evidence="2">The sequence shown here is derived from an EMBL/GenBank/DDBJ whole genome shotgun (WGS) entry which is preliminary data.</text>
</comment>
<dbReference type="EMBL" id="PGOL01002987">
    <property type="protein sequence ID" value="PKI43749.1"/>
    <property type="molecule type" value="Genomic_DNA"/>
</dbReference>
<protein>
    <submittedName>
        <fullName evidence="2">Uncharacterized protein</fullName>
    </submittedName>
</protein>
<organism evidence="2 3">
    <name type="scientific">Punica granatum</name>
    <name type="common">Pomegranate</name>
    <dbReference type="NCBI Taxonomy" id="22663"/>
    <lineage>
        <taxon>Eukaryota</taxon>
        <taxon>Viridiplantae</taxon>
        <taxon>Streptophyta</taxon>
        <taxon>Embryophyta</taxon>
        <taxon>Tracheophyta</taxon>
        <taxon>Spermatophyta</taxon>
        <taxon>Magnoliopsida</taxon>
        <taxon>eudicotyledons</taxon>
        <taxon>Gunneridae</taxon>
        <taxon>Pentapetalae</taxon>
        <taxon>rosids</taxon>
        <taxon>malvids</taxon>
        <taxon>Myrtales</taxon>
        <taxon>Lythraceae</taxon>
        <taxon>Punica</taxon>
    </lineage>
</organism>
<dbReference type="AlphaFoldDB" id="A0A2I0IIB8"/>
<accession>A0A2I0IIB8</accession>
<evidence type="ECO:0000313" key="2">
    <source>
        <dbReference type="EMBL" id="PKI43749.1"/>
    </source>
</evidence>
<name>A0A2I0IIB8_PUNGR</name>